<feature type="domain" description="FIIND" evidence="4">
    <location>
        <begin position="285"/>
        <end position="521"/>
    </location>
</feature>
<name>A0A9Q9VUI3_CYPCA</name>
<dbReference type="PANTHER" id="PTHR45690">
    <property type="entry name" value="NACHT, LRR AND PYD DOMAINS-CONTAINING PROTEIN 12"/>
    <property type="match status" value="1"/>
</dbReference>
<evidence type="ECO:0000256" key="2">
    <source>
        <dbReference type="ARBA" id="ARBA00022490"/>
    </source>
</evidence>
<dbReference type="InterPro" id="IPR025307">
    <property type="entry name" value="FIIND_dom"/>
</dbReference>
<proteinExistence type="predicted"/>
<gene>
    <name evidence="5" type="primary">LOC122135605</name>
</gene>
<dbReference type="PANTHER" id="PTHR45690:SF19">
    <property type="entry name" value="NACHT, LRR AND PYD DOMAINS-CONTAINING PROTEIN 3"/>
    <property type="match status" value="1"/>
</dbReference>
<evidence type="ECO:0000259" key="4">
    <source>
        <dbReference type="PROSITE" id="PS51830"/>
    </source>
</evidence>
<dbReference type="PROSITE" id="PS51830">
    <property type="entry name" value="FIIND"/>
    <property type="match status" value="1"/>
</dbReference>
<feature type="non-terminal residue" evidence="5">
    <location>
        <position position="521"/>
    </location>
</feature>
<evidence type="ECO:0000256" key="3">
    <source>
        <dbReference type="ARBA" id="ARBA00022737"/>
    </source>
</evidence>
<dbReference type="Proteomes" id="UP001155660">
    <property type="component" value="Chromosome A3"/>
</dbReference>
<dbReference type="OrthoDB" id="8869108at2759"/>
<dbReference type="Pfam" id="PF13553">
    <property type="entry name" value="FIIND"/>
    <property type="match status" value="1"/>
</dbReference>
<dbReference type="KEGG" id="ccar:122135605"/>
<sequence>MNLLKGPQCFTKIMGFSERGVQEYFQKLRKLKILQPALCMCKIMRLSVEHLSEVADLIQILGESKILRQLKVQEDENSAESPRWSLNLSIIRGDVLLSLSSSEKNPSFPAVLNITLTCPQSEISSTDWSLFLERLSKTGKVAEDSSALDEHVSLLLSSFHSVGLKTLDLKLVSLNGSWASGIICLVQTCTSLQQLNVCADLLLEEGIMLLNKSLTDPHCTVIIEGSESSKHTDQCKELDCSHSCYDKVKIHFKPTVLKQLKKLNISEPEPSVMNLYCQSCVHIGDSDQWVQVEPLACTDEGGSEFRISTPAGRFECSRTRMRWVCAGDVTLEYRAVDGCFLSEELERLQCERIGPVIDVTVISGKLEEAHLPHYACLAESYSSLKYAVKVLGILESVELTCFHAKILQPSFWPTTVIKEKGIPVEQHLDLLIFMTSEDPLILHVYFLPLFDTFSKEKIKQEETANNPHVLEIEHPSPGMKTQMDTPHVLKVSGASVDSEEGITFLSSIHPVFFKIKQDIDG</sequence>
<dbReference type="RefSeq" id="XP_042571437.1">
    <property type="nucleotide sequence ID" value="XM_042715503.1"/>
</dbReference>
<keyword evidence="2" id="KW-0963">Cytoplasm</keyword>
<protein>
    <submittedName>
        <fullName evidence="5">NACHT, LRR and PYD domains-containing protein 1 homolog</fullName>
    </submittedName>
</protein>
<comment type="subcellular location">
    <subcellularLocation>
        <location evidence="1">Cytoplasm</location>
        <location evidence="1">Cytosol</location>
    </subcellularLocation>
</comment>
<reference evidence="5" key="1">
    <citation type="submission" date="2025-08" db="UniProtKB">
        <authorList>
            <consortium name="RefSeq"/>
        </authorList>
    </citation>
    <scope>IDENTIFICATION</scope>
    <source>
        <tissue evidence="5">Muscle</tissue>
    </source>
</reference>
<evidence type="ECO:0000256" key="1">
    <source>
        <dbReference type="ARBA" id="ARBA00004514"/>
    </source>
</evidence>
<organism evidence="5">
    <name type="scientific">Cyprinus carpio</name>
    <name type="common">Common carp</name>
    <dbReference type="NCBI Taxonomy" id="7962"/>
    <lineage>
        <taxon>Eukaryota</taxon>
        <taxon>Metazoa</taxon>
        <taxon>Chordata</taxon>
        <taxon>Craniata</taxon>
        <taxon>Vertebrata</taxon>
        <taxon>Euteleostomi</taxon>
        <taxon>Actinopterygii</taxon>
        <taxon>Neopterygii</taxon>
        <taxon>Teleostei</taxon>
        <taxon>Ostariophysi</taxon>
        <taxon>Cypriniformes</taxon>
        <taxon>Cyprinidae</taxon>
        <taxon>Cyprininae</taxon>
        <taxon>Cyprinus</taxon>
    </lineage>
</organism>
<dbReference type="GO" id="GO:0005829">
    <property type="term" value="C:cytosol"/>
    <property type="evidence" value="ECO:0007669"/>
    <property type="project" value="UniProtKB-SubCell"/>
</dbReference>
<dbReference type="InterPro" id="IPR050637">
    <property type="entry name" value="NLRP_innate_immun_reg"/>
</dbReference>
<accession>A0A9Q9VUI3</accession>
<evidence type="ECO:0000313" key="5">
    <source>
        <dbReference type="RefSeq" id="XP_042571437.1"/>
    </source>
</evidence>
<dbReference type="AlphaFoldDB" id="A0A9Q9VUI3"/>
<dbReference type="GeneID" id="122135605"/>
<keyword evidence="3" id="KW-0677">Repeat</keyword>